<protein>
    <submittedName>
        <fullName evidence="7">SYMPK protein</fullName>
    </submittedName>
</protein>
<dbReference type="GO" id="GO:0006397">
    <property type="term" value="P:mRNA processing"/>
    <property type="evidence" value="ECO:0007669"/>
    <property type="project" value="UniProtKB-KW"/>
</dbReference>
<feature type="non-terminal residue" evidence="7">
    <location>
        <position position="1"/>
    </location>
</feature>
<feature type="domain" description="Symplekin/Pta1 N-terminal" evidence="5">
    <location>
        <begin position="90"/>
        <end position="212"/>
    </location>
</feature>
<sequence>IVEWLNEASISIAEDIKITNICKVQELLLNKEPHLLDSYLNDILQFSVDRSSEVRKTITGFIEESGIKFPEVIPRTVQILLRLASDETSVVAKRALRASGRILRAALKWIASATVVTTDMELAWTHLSALKVQIINLIDSDNDGIRTQAVKFLEGVILIQTYPDPDSPKKPDDFSLEDIPLTLKIARRRKLEEEANHVMDLLIKFHGSPHEIAATAAKRVKVEVIIDEAEVATVPTPKLPDLIELSESFIAERLSVEIATDLVMDSMAWVPDTMTTIFQREYQPTATTDINIQRQTIAKLLATQIKQTKAKKNKRDKEEDAVMEDLIKNPTISVAEAKRERKREKDREKEKEAKASLEAHEKSLAKARNRMKALKLVEVTKPLPKEIKERMLLMAVNRILLSEKTAVFGGIATIRSKILTTLAATFNPYIKEAVLRYITDDMRNRLDLALGWLYEEYALLQGFQRRTTLCTKPQEAPHQAYNFLLCTLVSAIDLIQGKDRDALLSRLYLEAPLITEDAVEALKMVSSDETRGLAPLQLLKEMVVRRPTKQLVFLNVLLCHTGHENNTIREAAIQLVCQLYSRAELSKLIEEYAVLYLGFLRLHNPPEIVFGQDRGRPQIESLWTESTTRACLGLYLALLSEHQDLIHELARVYTSMGADVKRIVLRLVEGPVRSLGMGSPQLLALVENCPKGSETLVTRIIHILTEKSAPSAELVARVRELYQTRVSDVRFLIPVLNGLTKKEVIAALPKLIKLNPIVVKEVFNRLLGTHNNDSGVPHTSPITPAELLIALHSIDPSKAELKTVIKATSLCFAEKQAYTQETVAVVMQHLMEMTPLPTLLMRTVIQSLALYPRLSGFVMNILQRLILKQVWKQPKVWEGFVKCCERTQPQSFAVILQLPPAQLAEALRMASNLRAPLLAHVEAFAENQKAHIPQSIMDVIQGKVPCDMLDEFDIAPRGDYSNDQKPDTMEIDLSEPAPPGLD</sequence>
<keyword evidence="3" id="KW-0539">Nucleus</keyword>
<comment type="subcellular location">
    <subcellularLocation>
        <location evidence="1">Nucleus</location>
    </subcellularLocation>
</comment>
<evidence type="ECO:0000313" key="7">
    <source>
        <dbReference type="EMBL" id="KAG5344125.1"/>
    </source>
</evidence>
<dbReference type="PANTHER" id="PTHR15245">
    <property type="entry name" value="SYMPLEKIN-RELATED"/>
    <property type="match status" value="1"/>
</dbReference>
<evidence type="ECO:0000256" key="1">
    <source>
        <dbReference type="ARBA" id="ARBA00004123"/>
    </source>
</evidence>
<dbReference type="InterPro" id="IPR022075">
    <property type="entry name" value="Symplekin_C"/>
</dbReference>
<feature type="region of interest" description="Disordered" evidence="4">
    <location>
        <begin position="333"/>
        <end position="358"/>
    </location>
</feature>
<feature type="region of interest" description="Disordered" evidence="4">
    <location>
        <begin position="957"/>
        <end position="982"/>
    </location>
</feature>
<feature type="compositionally biased region" description="Basic and acidic residues" evidence="4">
    <location>
        <begin position="336"/>
        <end position="358"/>
    </location>
</feature>
<reference evidence="7" key="1">
    <citation type="submission" date="2020-03" db="EMBL/GenBank/DDBJ databases">
        <title>Relaxed selection underlies rapid genomic changes in the transitions from sociality to social parasitism in ants.</title>
        <authorList>
            <person name="Bi X."/>
        </authorList>
    </citation>
    <scope>NUCLEOTIDE SEQUENCE</scope>
    <source>
        <strain evidence="7">BGI-DK2014a</strain>
        <tissue evidence="7">Whole body</tissue>
    </source>
</reference>
<dbReference type="Pfam" id="PF11935">
    <property type="entry name" value="SYMPK_PTA1_N"/>
    <property type="match status" value="1"/>
</dbReference>
<dbReference type="Gene3D" id="1.25.10.10">
    <property type="entry name" value="Leucine-rich Repeat Variant"/>
    <property type="match status" value="1"/>
</dbReference>
<dbReference type="GO" id="GO:0005847">
    <property type="term" value="C:mRNA cleavage and polyadenylation specificity factor complex"/>
    <property type="evidence" value="ECO:0007669"/>
    <property type="project" value="TreeGrafter"/>
</dbReference>
<dbReference type="EMBL" id="JAANIC010002671">
    <property type="protein sequence ID" value="KAG5344125.1"/>
    <property type="molecule type" value="Genomic_DNA"/>
</dbReference>
<organism evidence="7 8">
    <name type="scientific">Acromyrmex charruanus</name>
    <dbReference type="NCBI Taxonomy" id="2715315"/>
    <lineage>
        <taxon>Eukaryota</taxon>
        <taxon>Metazoa</taxon>
        <taxon>Ecdysozoa</taxon>
        <taxon>Arthropoda</taxon>
        <taxon>Hexapoda</taxon>
        <taxon>Insecta</taxon>
        <taxon>Pterygota</taxon>
        <taxon>Neoptera</taxon>
        <taxon>Endopterygota</taxon>
        <taxon>Hymenoptera</taxon>
        <taxon>Apocrita</taxon>
        <taxon>Aculeata</taxon>
        <taxon>Formicoidea</taxon>
        <taxon>Formicidae</taxon>
        <taxon>Myrmicinae</taxon>
        <taxon>Acromyrmex</taxon>
    </lineage>
</organism>
<dbReference type="AlphaFoldDB" id="A0A836G7S8"/>
<dbReference type="InterPro" id="IPR021850">
    <property type="entry name" value="Symplekin/Pta1"/>
</dbReference>
<dbReference type="InterPro" id="IPR032460">
    <property type="entry name" value="Symplekin/Pta1_N"/>
</dbReference>
<gene>
    <name evidence="7" type="primary">Sympk</name>
    <name evidence="7" type="ORF">G6Z76_0011733</name>
</gene>
<evidence type="ECO:0000313" key="8">
    <source>
        <dbReference type="Proteomes" id="UP000669903"/>
    </source>
</evidence>
<keyword evidence="8" id="KW-1185">Reference proteome</keyword>
<evidence type="ECO:0000256" key="3">
    <source>
        <dbReference type="ARBA" id="ARBA00023242"/>
    </source>
</evidence>
<proteinExistence type="predicted"/>
<dbReference type="Pfam" id="PF12295">
    <property type="entry name" value="Symplekin_C"/>
    <property type="match status" value="1"/>
</dbReference>
<accession>A0A836G7S8</accession>
<feature type="non-terminal residue" evidence="7">
    <location>
        <position position="982"/>
    </location>
</feature>
<feature type="domain" description="Symplekin C-terminal" evidence="6">
    <location>
        <begin position="728"/>
        <end position="908"/>
    </location>
</feature>
<dbReference type="Proteomes" id="UP000669903">
    <property type="component" value="Unassembled WGS sequence"/>
</dbReference>
<dbReference type="SUPFAM" id="SSF48371">
    <property type="entry name" value="ARM repeat"/>
    <property type="match status" value="1"/>
</dbReference>
<evidence type="ECO:0000256" key="2">
    <source>
        <dbReference type="ARBA" id="ARBA00022664"/>
    </source>
</evidence>
<evidence type="ECO:0000259" key="5">
    <source>
        <dbReference type="Pfam" id="PF11935"/>
    </source>
</evidence>
<comment type="caution">
    <text evidence="7">The sequence shown here is derived from an EMBL/GenBank/DDBJ whole genome shotgun (WGS) entry which is preliminary data.</text>
</comment>
<name>A0A836G7S8_9HYME</name>
<keyword evidence="2" id="KW-0507">mRNA processing</keyword>
<dbReference type="InterPro" id="IPR016024">
    <property type="entry name" value="ARM-type_fold"/>
</dbReference>
<evidence type="ECO:0000259" key="6">
    <source>
        <dbReference type="Pfam" id="PF12295"/>
    </source>
</evidence>
<evidence type="ECO:0000256" key="4">
    <source>
        <dbReference type="SAM" id="MobiDB-lite"/>
    </source>
</evidence>
<dbReference type="PANTHER" id="PTHR15245:SF20">
    <property type="entry name" value="SYMPLEKIN"/>
    <property type="match status" value="1"/>
</dbReference>
<dbReference type="InterPro" id="IPR011989">
    <property type="entry name" value="ARM-like"/>
</dbReference>
<feature type="compositionally biased region" description="Basic and acidic residues" evidence="4">
    <location>
        <begin position="957"/>
        <end position="968"/>
    </location>
</feature>